<keyword evidence="1" id="KW-0812">Transmembrane</keyword>
<dbReference type="EMBL" id="CP071250">
    <property type="protein sequence ID" value="UUF08376.1"/>
    <property type="molecule type" value="Genomic_DNA"/>
</dbReference>
<proteinExistence type="predicted"/>
<keyword evidence="1" id="KW-1133">Transmembrane helix</keyword>
<reference evidence="2" key="1">
    <citation type="submission" date="2021-03" db="EMBL/GenBank/DDBJ databases">
        <title>Comparative Genomics and Metabolomics in the genus Turicibacter.</title>
        <authorList>
            <person name="Maki J."/>
            <person name="Looft T."/>
        </authorList>
    </citation>
    <scope>NUCLEOTIDE SEQUENCE</scope>
    <source>
        <strain evidence="2">ISU324</strain>
    </source>
</reference>
<name>A0A9Q9CN32_9FIRM</name>
<feature type="transmembrane region" description="Helical" evidence="1">
    <location>
        <begin position="144"/>
        <end position="165"/>
    </location>
</feature>
<protein>
    <submittedName>
        <fullName evidence="2">Uncharacterized protein</fullName>
    </submittedName>
</protein>
<dbReference type="RefSeq" id="WP_212724112.1">
    <property type="nucleotide sequence ID" value="NZ_CP071250.1"/>
</dbReference>
<dbReference type="AlphaFoldDB" id="A0A9Q9CN32"/>
<sequence length="168" mass="20014">MTSEEKEARFETLSLSLKKRDIFKARELLTENLNIYEDDKDFLNDCYHLALTDSLVFQKHNDEMLDYTPAHWSEDMYPNLLTDLKKNFSRKRYHLAMELALYFYEQKHQQEEEENKEELEIELKPKKKKKPKKPKRVIPLEQKYTLTGIGTTSLLLIAMIIQLLISGE</sequence>
<evidence type="ECO:0000256" key="1">
    <source>
        <dbReference type="SAM" id="Phobius"/>
    </source>
</evidence>
<gene>
    <name evidence="2" type="ORF">J0J70_12520</name>
</gene>
<keyword evidence="1" id="KW-0472">Membrane</keyword>
<evidence type="ECO:0000313" key="3">
    <source>
        <dbReference type="Proteomes" id="UP001058072"/>
    </source>
</evidence>
<organism evidence="2 3">
    <name type="scientific">Turicibacter bilis</name>
    <dbReference type="NCBI Taxonomy" id="2735723"/>
    <lineage>
        <taxon>Bacteria</taxon>
        <taxon>Bacillati</taxon>
        <taxon>Bacillota</taxon>
        <taxon>Erysipelotrichia</taxon>
        <taxon>Erysipelotrichales</taxon>
        <taxon>Turicibacteraceae</taxon>
        <taxon>Turicibacter</taxon>
    </lineage>
</organism>
<evidence type="ECO:0000313" key="2">
    <source>
        <dbReference type="EMBL" id="UUF08376.1"/>
    </source>
</evidence>
<dbReference type="Proteomes" id="UP001058072">
    <property type="component" value="Chromosome"/>
</dbReference>
<accession>A0A9Q9CN32</accession>